<dbReference type="NCBIfam" id="TIGR02094">
    <property type="entry name" value="more_P_ylases"/>
    <property type="match status" value="1"/>
</dbReference>
<sequence>MRQEGPKSEGQGLVAYLSMEVAVADAVPTYSGGLGVLAGDHLRAAADAGVPMVGVTLLYHQGYFSQALDEAGGQQERPVAWDPAEHLERVGFEVSVPLAGRYVRVGAWRFVISGARGVVPVYFLDTRVPGNLPEDQELTDVLYGGDQRYRLRQELVLGLGGLALLRALGAPVRTVHLNEGHAAFALLGLLAEADGNWEAVRERCVFTTHTPVAAGHDRFPEAMVRAEAGEVLAAALVSKGLLAPGGELNMTELAIAGSRWVNAVSRRHAQVTASMFPGIQVAAVTNGVHAPTWVAPPVGAVLDRWVPGWRQDNGRLRAAEEALPLPELAAAHRVAKEALASLVAERGGPLLDPTVLTLGVARRATAYKRTTLVLADPEGLRRVVAEVGPLQLVFAGKAHPRDEPGKALIRDVLAARDALAGTVTIAFVPDYDLAVARTLVAGVDVWCNTPVRPYEASGTSGMKAAVNGVPSLSVLDGWWVEGHEEGVTGWAIGGSPERVGDPTGRPGVDPTYEEDARSFVEVLATAVAPLYYRDPEGFLAVGRGALARNGSWFTTQRMVEEYAVRAYGLPSVAQPAGSS</sequence>
<dbReference type="PANTHER" id="PTHR42655:SF1">
    <property type="entry name" value="GLYCOGEN PHOSPHORYLASE"/>
    <property type="match status" value="1"/>
</dbReference>
<dbReference type="PANTHER" id="PTHR42655">
    <property type="entry name" value="GLYCOGEN PHOSPHORYLASE"/>
    <property type="match status" value="1"/>
</dbReference>
<organism evidence="2 3">
    <name type="scientific">Aciditerrimonas ferrireducens</name>
    <dbReference type="NCBI Taxonomy" id="667306"/>
    <lineage>
        <taxon>Bacteria</taxon>
        <taxon>Bacillati</taxon>
        <taxon>Actinomycetota</taxon>
        <taxon>Acidimicrobiia</taxon>
        <taxon>Acidimicrobiales</taxon>
        <taxon>Acidimicrobiaceae</taxon>
        <taxon>Aciditerrimonas</taxon>
    </lineage>
</organism>
<proteinExistence type="inferred from homology"/>
<dbReference type="Pfam" id="PF00343">
    <property type="entry name" value="Phosphorylase"/>
    <property type="match status" value="1"/>
</dbReference>
<dbReference type="Gene3D" id="3.40.50.2000">
    <property type="entry name" value="Glycogen Phosphorylase B"/>
    <property type="match status" value="3"/>
</dbReference>
<reference evidence="2 3" key="1">
    <citation type="submission" date="2024-09" db="EMBL/GenBank/DDBJ databases">
        <authorList>
            <person name="Sun Q."/>
            <person name="Mori K."/>
        </authorList>
    </citation>
    <scope>NUCLEOTIDE SEQUENCE [LARGE SCALE GENOMIC DNA]</scope>
    <source>
        <strain evidence="2 3">JCM 15389</strain>
    </source>
</reference>
<dbReference type="RefSeq" id="WP_248106818.1">
    <property type="nucleotide sequence ID" value="NZ_JAKHEX010000006.1"/>
</dbReference>
<comment type="similarity">
    <text evidence="1">Belongs to the glycogen phosphorylase family.</text>
</comment>
<dbReference type="InterPro" id="IPR052182">
    <property type="entry name" value="Glycogen/Maltodextrin_Phosph"/>
</dbReference>
<dbReference type="InterPro" id="IPR011834">
    <property type="entry name" value="Agluc_phsphrylas"/>
</dbReference>
<evidence type="ECO:0000313" key="2">
    <source>
        <dbReference type="EMBL" id="MFC0080598.1"/>
    </source>
</evidence>
<accession>A0ABV6BYT0</accession>
<evidence type="ECO:0000256" key="1">
    <source>
        <dbReference type="ARBA" id="ARBA00006047"/>
    </source>
</evidence>
<protein>
    <submittedName>
        <fullName evidence="2">Alpha-glucan family phosphorylase</fullName>
    </submittedName>
</protein>
<dbReference type="SUPFAM" id="SSF53756">
    <property type="entry name" value="UDP-Glycosyltransferase/glycogen phosphorylase"/>
    <property type="match status" value="1"/>
</dbReference>
<comment type="caution">
    <text evidence="2">The sequence shown here is derived from an EMBL/GenBank/DDBJ whole genome shotgun (WGS) entry which is preliminary data.</text>
</comment>
<evidence type="ECO:0000313" key="3">
    <source>
        <dbReference type="Proteomes" id="UP001589788"/>
    </source>
</evidence>
<dbReference type="EMBL" id="JBHLYQ010000001">
    <property type="protein sequence ID" value="MFC0080598.1"/>
    <property type="molecule type" value="Genomic_DNA"/>
</dbReference>
<gene>
    <name evidence="2" type="primary">glgP</name>
    <name evidence="2" type="ORF">ACFFRE_00300</name>
</gene>
<keyword evidence="3" id="KW-1185">Reference proteome</keyword>
<dbReference type="Proteomes" id="UP001589788">
    <property type="component" value="Unassembled WGS sequence"/>
</dbReference>
<dbReference type="InterPro" id="IPR000811">
    <property type="entry name" value="Glyco_trans_35"/>
</dbReference>
<name>A0ABV6BYT0_9ACTN</name>